<organism evidence="1 2">
    <name type="scientific">Perkinsus olseni</name>
    <name type="common">Perkinsus atlanticus</name>
    <dbReference type="NCBI Taxonomy" id="32597"/>
    <lineage>
        <taxon>Eukaryota</taxon>
        <taxon>Sar</taxon>
        <taxon>Alveolata</taxon>
        <taxon>Perkinsozoa</taxon>
        <taxon>Perkinsea</taxon>
        <taxon>Perkinsida</taxon>
        <taxon>Perkinsidae</taxon>
        <taxon>Perkinsus</taxon>
    </lineage>
</organism>
<evidence type="ECO:0000313" key="1">
    <source>
        <dbReference type="EMBL" id="KAF4716508.1"/>
    </source>
</evidence>
<sequence length="197" mass="21183">LVADSPGDDSTAEVEVAKFISAAVSALEDATVGDESDGADRILTSAELEEALEGLFNQQLCSSSSPSRPMEQFTSTIDAFLAIDEQQRRNLGNALLAARSILYVKAGVRVTLNSIPAASSIPSRSIMETSRILTFLGKTKVGKFAGSHLQSFFLPAMVAEISAALAENELEVSLFYYYGFHCTLRMLEQVDSTVMAM</sequence>
<reference evidence="1 2" key="1">
    <citation type="submission" date="2020-04" db="EMBL/GenBank/DDBJ databases">
        <title>Perkinsus olseni comparative genomics.</title>
        <authorList>
            <person name="Bogema D.R."/>
        </authorList>
    </citation>
    <scope>NUCLEOTIDE SEQUENCE [LARGE SCALE GENOMIC DNA]</scope>
    <source>
        <strain evidence="1 2">ATCC PRA-207</strain>
    </source>
</reference>
<dbReference type="Proteomes" id="UP000553632">
    <property type="component" value="Unassembled WGS sequence"/>
</dbReference>
<feature type="non-terminal residue" evidence="1">
    <location>
        <position position="1"/>
    </location>
</feature>
<evidence type="ECO:0000313" key="2">
    <source>
        <dbReference type="Proteomes" id="UP000553632"/>
    </source>
</evidence>
<name>A0A7J6R772_PEROL</name>
<proteinExistence type="predicted"/>
<keyword evidence="2" id="KW-1185">Reference proteome</keyword>
<protein>
    <submittedName>
        <fullName evidence="1">Uncharacterized protein</fullName>
    </submittedName>
</protein>
<dbReference type="EMBL" id="JABANO010027650">
    <property type="protein sequence ID" value="KAF4716508.1"/>
    <property type="molecule type" value="Genomic_DNA"/>
</dbReference>
<accession>A0A7J6R772</accession>
<feature type="non-terminal residue" evidence="1">
    <location>
        <position position="197"/>
    </location>
</feature>
<gene>
    <name evidence="1" type="ORF">FOZ63_017166</name>
</gene>
<dbReference type="AlphaFoldDB" id="A0A7J6R772"/>
<comment type="caution">
    <text evidence="1">The sequence shown here is derived from an EMBL/GenBank/DDBJ whole genome shotgun (WGS) entry which is preliminary data.</text>
</comment>